<sequence>MGSDLVIDAGIENAALDSAVTDTLFEEAVSPLGALSLFRLLIGLPF</sequence>
<dbReference type="Proteomes" id="UP000005713">
    <property type="component" value="Unassembled WGS sequence"/>
</dbReference>
<gene>
    <name evidence="1" type="ORF">SSE37_05977</name>
</gene>
<dbReference type="EMBL" id="AAYA01000018">
    <property type="protein sequence ID" value="EBA06180.1"/>
    <property type="molecule type" value="Genomic_DNA"/>
</dbReference>
<dbReference type="RefSeq" id="WP_005863135.1">
    <property type="nucleotide sequence ID" value="NZ_AAYA01000018.1"/>
</dbReference>
<dbReference type="AlphaFoldDB" id="A3K9N6"/>
<name>A3K9N6_SAGS3</name>
<reference evidence="1 2" key="1">
    <citation type="submission" date="2006-06" db="EMBL/GenBank/DDBJ databases">
        <authorList>
            <person name="Moran M.A."/>
            <person name="Ferriera S."/>
            <person name="Johnson J."/>
            <person name="Kravitz S."/>
            <person name="Beeson K."/>
            <person name="Sutton G."/>
            <person name="Rogers Y.-H."/>
            <person name="Friedman R."/>
            <person name="Frazier M."/>
            <person name="Venter J.C."/>
        </authorList>
    </citation>
    <scope>NUCLEOTIDE SEQUENCE [LARGE SCALE GENOMIC DNA]</scope>
    <source>
        <strain evidence="1 2">E-37</strain>
    </source>
</reference>
<comment type="caution">
    <text evidence="1">The sequence shown here is derived from an EMBL/GenBank/DDBJ whole genome shotgun (WGS) entry which is preliminary data.</text>
</comment>
<keyword evidence="2" id="KW-1185">Reference proteome</keyword>
<evidence type="ECO:0000313" key="2">
    <source>
        <dbReference type="Proteomes" id="UP000005713"/>
    </source>
</evidence>
<dbReference type="OrthoDB" id="7845154at2"/>
<accession>A3K9N6</accession>
<organism evidence="1 2">
    <name type="scientific">Sagittula stellata (strain ATCC 700073 / DSM 11524 / E-37)</name>
    <dbReference type="NCBI Taxonomy" id="388399"/>
    <lineage>
        <taxon>Bacteria</taxon>
        <taxon>Pseudomonadati</taxon>
        <taxon>Pseudomonadota</taxon>
        <taxon>Alphaproteobacteria</taxon>
        <taxon>Rhodobacterales</taxon>
        <taxon>Roseobacteraceae</taxon>
        <taxon>Sagittula</taxon>
    </lineage>
</organism>
<evidence type="ECO:0000313" key="1">
    <source>
        <dbReference type="EMBL" id="EBA06180.1"/>
    </source>
</evidence>
<protein>
    <submittedName>
        <fullName evidence="1">Uncharacterized protein</fullName>
    </submittedName>
</protein>
<proteinExistence type="predicted"/>